<reference evidence="3 4" key="1">
    <citation type="submission" date="2010-10" db="EMBL/GenBank/DDBJ databases">
        <title>Complete sequence of Frankia sp. EuI1c.</title>
        <authorList>
            <consortium name="US DOE Joint Genome Institute"/>
            <person name="Lucas S."/>
            <person name="Copeland A."/>
            <person name="Lapidus A."/>
            <person name="Cheng J.-F."/>
            <person name="Bruce D."/>
            <person name="Goodwin L."/>
            <person name="Pitluck S."/>
            <person name="Chertkov O."/>
            <person name="Detter J.C."/>
            <person name="Han C."/>
            <person name="Tapia R."/>
            <person name="Land M."/>
            <person name="Hauser L."/>
            <person name="Jeffries C."/>
            <person name="Kyrpides N."/>
            <person name="Ivanova N."/>
            <person name="Mikhailova N."/>
            <person name="Beauchemin N."/>
            <person name="Sen A."/>
            <person name="Sur S.A."/>
            <person name="Gtari M."/>
            <person name="Wall L."/>
            <person name="Tisa L."/>
            <person name="Woyke T."/>
        </authorList>
    </citation>
    <scope>NUCLEOTIDE SEQUENCE [LARGE SCALE GENOMIC DNA]</scope>
    <source>
        <strain evidence="4">DSM 45817 / CECT 9037 / EuI1c</strain>
    </source>
</reference>
<proteinExistence type="predicted"/>
<accession>E3J177</accession>
<keyword evidence="4" id="KW-1185">Reference proteome</keyword>
<evidence type="ECO:0000256" key="1">
    <source>
        <dbReference type="SAM" id="MobiDB-lite"/>
    </source>
</evidence>
<organism evidence="3 4">
    <name type="scientific">Pseudofrankia inefficax (strain DSM 45817 / CECT 9037 / DDB 130130 / EuI1c)</name>
    <name type="common">Frankia inefficax</name>
    <dbReference type="NCBI Taxonomy" id="298654"/>
    <lineage>
        <taxon>Bacteria</taxon>
        <taxon>Bacillati</taxon>
        <taxon>Actinomycetota</taxon>
        <taxon>Actinomycetes</taxon>
        <taxon>Frankiales</taxon>
        <taxon>Frankiaceae</taxon>
        <taxon>Pseudofrankia</taxon>
    </lineage>
</organism>
<evidence type="ECO:0000259" key="2">
    <source>
        <dbReference type="Pfam" id="PF02720"/>
    </source>
</evidence>
<name>E3J177_PSEI1</name>
<dbReference type="Pfam" id="PF02720">
    <property type="entry name" value="DUF222"/>
    <property type="match status" value="1"/>
</dbReference>
<dbReference type="AlphaFoldDB" id="E3J177"/>
<dbReference type="InterPro" id="IPR003870">
    <property type="entry name" value="DUF222"/>
</dbReference>
<feature type="compositionally biased region" description="Basic and acidic residues" evidence="1">
    <location>
        <begin position="1"/>
        <end position="10"/>
    </location>
</feature>
<dbReference type="OrthoDB" id="3211042at2"/>
<protein>
    <recommendedName>
        <fullName evidence="2">DUF222 domain-containing protein</fullName>
    </recommendedName>
</protein>
<feature type="region of interest" description="Disordered" evidence="1">
    <location>
        <begin position="1"/>
        <end position="109"/>
    </location>
</feature>
<dbReference type="eggNOG" id="COG1403">
    <property type="taxonomic scope" value="Bacteria"/>
</dbReference>
<evidence type="ECO:0000313" key="4">
    <source>
        <dbReference type="Proteomes" id="UP000002484"/>
    </source>
</evidence>
<dbReference type="Proteomes" id="UP000002484">
    <property type="component" value="Chromosome"/>
</dbReference>
<dbReference type="EMBL" id="CP002299">
    <property type="protein sequence ID" value="ADP79255.1"/>
    <property type="molecule type" value="Genomic_DNA"/>
</dbReference>
<dbReference type="KEGG" id="fri:FraEuI1c_1183"/>
<dbReference type="InParanoid" id="E3J177"/>
<sequence length="248" mass="26055">MTDVPDDRAGIPEPGIPSESGNASGEPDRPGSGISGGDQARSPAPSPAEDQLPGLESDQALPADQPASVDRLPGLDGAELAESSLAAGGGDDPTYPGWAPPNPRLPTEPERLSDIDLATAVIEGRTTVDATTARWILLLGEFDRRSLWLADGAVSPTAWLRRECRINAPTSTNLITVARALRDLPATRAAFTTGTISFDHVRAIAPALGDGRLDLARRADPIFARAAAWMTPRQVARVVSTWTDIADA</sequence>
<gene>
    <name evidence="3" type="ordered locus">FraEuI1c_1183</name>
</gene>
<dbReference type="HOGENOM" id="CLU_1118891_0_0_11"/>
<feature type="domain" description="DUF222" evidence="2">
    <location>
        <begin position="127"/>
        <end position="247"/>
    </location>
</feature>
<evidence type="ECO:0000313" key="3">
    <source>
        <dbReference type="EMBL" id="ADP79255.1"/>
    </source>
</evidence>